<feature type="region of interest" description="Disordered" evidence="2">
    <location>
        <begin position="319"/>
        <end position="367"/>
    </location>
</feature>
<keyword evidence="3" id="KW-0732">Signal</keyword>
<feature type="region of interest" description="Disordered" evidence="2">
    <location>
        <begin position="262"/>
        <end position="284"/>
    </location>
</feature>
<feature type="compositionally biased region" description="Polar residues" evidence="2">
    <location>
        <begin position="322"/>
        <end position="334"/>
    </location>
</feature>
<keyword evidence="1" id="KW-0106">Calcium</keyword>
<evidence type="ECO:0000256" key="3">
    <source>
        <dbReference type="SAM" id="SignalP"/>
    </source>
</evidence>
<keyword evidence="6" id="KW-1185">Reference proteome</keyword>
<evidence type="ECO:0000256" key="2">
    <source>
        <dbReference type="SAM" id="MobiDB-lite"/>
    </source>
</evidence>
<reference evidence="5" key="1">
    <citation type="journal article" date="2021" name="Genome Biol. Evol.">
        <title>A High-Quality Reference Genome for a Parasitic Bivalve with Doubly Uniparental Inheritance (Bivalvia: Unionida).</title>
        <authorList>
            <person name="Smith C.H."/>
        </authorList>
    </citation>
    <scope>NUCLEOTIDE SEQUENCE</scope>
    <source>
        <strain evidence="5">CHS0354</strain>
    </source>
</reference>
<feature type="compositionally biased region" description="Polar residues" evidence="2">
    <location>
        <begin position="264"/>
        <end position="282"/>
    </location>
</feature>
<feature type="compositionally biased region" description="Basic and acidic residues" evidence="2">
    <location>
        <begin position="410"/>
        <end position="420"/>
    </location>
</feature>
<dbReference type="InterPro" id="IPR018247">
    <property type="entry name" value="EF_Hand_1_Ca_BS"/>
</dbReference>
<dbReference type="PROSITE" id="PS50222">
    <property type="entry name" value="EF_HAND_2"/>
    <property type="match status" value="1"/>
</dbReference>
<accession>A0AAE0SC17</accession>
<dbReference type="PROSITE" id="PS00018">
    <property type="entry name" value="EF_HAND_1"/>
    <property type="match status" value="1"/>
</dbReference>
<feature type="region of interest" description="Disordered" evidence="2">
    <location>
        <begin position="403"/>
        <end position="433"/>
    </location>
</feature>
<comment type="caution">
    <text evidence="5">The sequence shown here is derived from an EMBL/GenBank/DDBJ whole genome shotgun (WGS) entry which is preliminary data.</text>
</comment>
<evidence type="ECO:0000313" key="5">
    <source>
        <dbReference type="EMBL" id="KAK3588565.1"/>
    </source>
</evidence>
<feature type="compositionally biased region" description="Polar residues" evidence="2">
    <location>
        <begin position="176"/>
        <end position="188"/>
    </location>
</feature>
<feature type="domain" description="EF-hand" evidence="4">
    <location>
        <begin position="126"/>
        <end position="161"/>
    </location>
</feature>
<evidence type="ECO:0000313" key="6">
    <source>
        <dbReference type="Proteomes" id="UP001195483"/>
    </source>
</evidence>
<dbReference type="Proteomes" id="UP001195483">
    <property type="component" value="Unassembled WGS sequence"/>
</dbReference>
<name>A0AAE0SC17_9BIVA</name>
<feature type="chain" id="PRO_5042082502" description="EF-hand domain-containing protein" evidence="3">
    <location>
        <begin position="22"/>
        <end position="433"/>
    </location>
</feature>
<feature type="signal peptide" evidence="3">
    <location>
        <begin position="1"/>
        <end position="21"/>
    </location>
</feature>
<dbReference type="SUPFAM" id="SSF47473">
    <property type="entry name" value="EF-hand"/>
    <property type="match status" value="1"/>
</dbReference>
<evidence type="ECO:0000256" key="1">
    <source>
        <dbReference type="ARBA" id="ARBA00022837"/>
    </source>
</evidence>
<dbReference type="AlphaFoldDB" id="A0AAE0SC17"/>
<dbReference type="PROSITE" id="PS51257">
    <property type="entry name" value="PROKAR_LIPOPROTEIN"/>
    <property type="match status" value="1"/>
</dbReference>
<reference evidence="5" key="3">
    <citation type="submission" date="2023-05" db="EMBL/GenBank/DDBJ databases">
        <authorList>
            <person name="Smith C.H."/>
        </authorList>
    </citation>
    <scope>NUCLEOTIDE SEQUENCE</scope>
    <source>
        <strain evidence="5">CHS0354</strain>
        <tissue evidence="5">Mantle</tissue>
    </source>
</reference>
<dbReference type="CDD" id="cd00051">
    <property type="entry name" value="EFh"/>
    <property type="match status" value="1"/>
</dbReference>
<organism evidence="5 6">
    <name type="scientific">Potamilus streckersoni</name>
    <dbReference type="NCBI Taxonomy" id="2493646"/>
    <lineage>
        <taxon>Eukaryota</taxon>
        <taxon>Metazoa</taxon>
        <taxon>Spiralia</taxon>
        <taxon>Lophotrochozoa</taxon>
        <taxon>Mollusca</taxon>
        <taxon>Bivalvia</taxon>
        <taxon>Autobranchia</taxon>
        <taxon>Heteroconchia</taxon>
        <taxon>Palaeoheterodonta</taxon>
        <taxon>Unionida</taxon>
        <taxon>Unionoidea</taxon>
        <taxon>Unionidae</taxon>
        <taxon>Ambleminae</taxon>
        <taxon>Lampsilini</taxon>
        <taxon>Potamilus</taxon>
    </lineage>
</organism>
<dbReference type="InterPro" id="IPR011992">
    <property type="entry name" value="EF-hand-dom_pair"/>
</dbReference>
<proteinExistence type="predicted"/>
<dbReference type="GO" id="GO:0005509">
    <property type="term" value="F:calcium ion binding"/>
    <property type="evidence" value="ECO:0007669"/>
    <property type="project" value="InterPro"/>
</dbReference>
<dbReference type="InterPro" id="IPR002048">
    <property type="entry name" value="EF_hand_dom"/>
</dbReference>
<gene>
    <name evidence="5" type="ORF">CHS0354_026170</name>
</gene>
<feature type="region of interest" description="Disordered" evidence="2">
    <location>
        <begin position="176"/>
        <end position="200"/>
    </location>
</feature>
<sequence>MKVNMEQNILTLVLLTCSCFAAPTNGPDGKEISNGPRSEMSLGIDGEGKALRTNAILPPPGQEEQPTYLVHGEGLFQPPPAGTLKLYMPGMLKVMVPPKVTMADFDFLDQNGNGLIDSTDLAIGSNLPGFADHAFKISDVDNDGFVNPDEFFQFPMSWQRVVAEVRFQEAAHGSLTFNTQLPEETPQSEGKGETTPYDSQHEGNMTIAVVNVGEDPMSANETVLGIAEEGIEAEGEAENEGQLVETTGMPAEKDEGAYVLGRSNGMTNGQTSRGQVDVSESPTDGEIQEVVEQETGKLEPSAGIQDTQVAGATSGEVDTMYSAGQNGRYQSPSAQDLGPSDGGRDEDQDQVGTKQDGVRPFDTQGYYEGQHKASYPAYPVKSMSGYIYAPYIKEARPNAKEYHYSIQSRRTGDSSEEEHGGGSSSDEEEDDRK</sequence>
<protein>
    <recommendedName>
        <fullName evidence="4">EF-hand domain-containing protein</fullName>
    </recommendedName>
</protein>
<reference evidence="5" key="2">
    <citation type="journal article" date="2021" name="Genome Biol. Evol.">
        <title>Developing a high-quality reference genome for a parasitic bivalve with doubly uniparental inheritance (Bivalvia: Unionida).</title>
        <authorList>
            <person name="Smith C.H."/>
        </authorList>
    </citation>
    <scope>NUCLEOTIDE SEQUENCE</scope>
    <source>
        <strain evidence="5">CHS0354</strain>
        <tissue evidence="5">Mantle</tissue>
    </source>
</reference>
<evidence type="ECO:0000259" key="4">
    <source>
        <dbReference type="PROSITE" id="PS50222"/>
    </source>
</evidence>
<dbReference type="Gene3D" id="1.10.238.10">
    <property type="entry name" value="EF-hand"/>
    <property type="match status" value="1"/>
</dbReference>
<dbReference type="EMBL" id="JAEAOA010001561">
    <property type="protein sequence ID" value="KAK3588565.1"/>
    <property type="molecule type" value="Genomic_DNA"/>
</dbReference>